<organism evidence="1 2">
    <name type="scientific">Rotaria socialis</name>
    <dbReference type="NCBI Taxonomy" id="392032"/>
    <lineage>
        <taxon>Eukaryota</taxon>
        <taxon>Metazoa</taxon>
        <taxon>Spiralia</taxon>
        <taxon>Gnathifera</taxon>
        <taxon>Rotifera</taxon>
        <taxon>Eurotatoria</taxon>
        <taxon>Bdelloidea</taxon>
        <taxon>Philodinida</taxon>
        <taxon>Philodinidae</taxon>
        <taxon>Rotaria</taxon>
    </lineage>
</organism>
<feature type="non-terminal residue" evidence="1">
    <location>
        <position position="1"/>
    </location>
</feature>
<dbReference type="EMBL" id="CAJOBQ010003126">
    <property type="protein sequence ID" value="CAF4594752.1"/>
    <property type="molecule type" value="Genomic_DNA"/>
</dbReference>
<name>A0A821BLL2_9BILA</name>
<accession>A0A821BLL2</accession>
<reference evidence="1" key="1">
    <citation type="submission" date="2021-02" db="EMBL/GenBank/DDBJ databases">
        <authorList>
            <person name="Nowell W R."/>
        </authorList>
    </citation>
    <scope>NUCLEOTIDE SEQUENCE</scope>
</reference>
<protein>
    <submittedName>
        <fullName evidence="1">Uncharacterized protein</fullName>
    </submittedName>
</protein>
<comment type="caution">
    <text evidence="1">The sequence shown here is derived from an EMBL/GenBank/DDBJ whole genome shotgun (WGS) entry which is preliminary data.</text>
</comment>
<sequence>NAIVQHSVRHLIVTRWLYDESEMLALAHQFPNVKYLKLLVPSDKCSFINCLSILFNRDDNMKKKKCY</sequence>
<gene>
    <name evidence="1" type="ORF">TSG867_LOCUS27440</name>
</gene>
<proteinExistence type="predicted"/>
<evidence type="ECO:0000313" key="1">
    <source>
        <dbReference type="EMBL" id="CAF4594752.1"/>
    </source>
</evidence>
<dbReference type="Proteomes" id="UP000663862">
    <property type="component" value="Unassembled WGS sequence"/>
</dbReference>
<evidence type="ECO:0000313" key="2">
    <source>
        <dbReference type="Proteomes" id="UP000663862"/>
    </source>
</evidence>
<dbReference type="AlphaFoldDB" id="A0A821BLL2"/>